<name>A0A4E0RK25_FASHE</name>
<dbReference type="Proteomes" id="UP000230066">
    <property type="component" value="Unassembled WGS sequence"/>
</dbReference>
<accession>A0A4E0RK25</accession>
<sequence length="120" mass="14019">VFRFRFFRSIHLFAHVFVDITGYFGFFTAYWICCVICLGWIDCFRPRMAHKNKASLYTSCKSCGAAHVLLINTVLIDIACVWPNKKKNARTFIIHELSELIKFLFDHSGEMIFTNKNITK</sequence>
<keyword evidence="3" id="KW-1185">Reference proteome</keyword>
<organism evidence="2 3">
    <name type="scientific">Fasciola hepatica</name>
    <name type="common">Liver fluke</name>
    <dbReference type="NCBI Taxonomy" id="6192"/>
    <lineage>
        <taxon>Eukaryota</taxon>
        <taxon>Metazoa</taxon>
        <taxon>Spiralia</taxon>
        <taxon>Lophotrochozoa</taxon>
        <taxon>Platyhelminthes</taxon>
        <taxon>Trematoda</taxon>
        <taxon>Digenea</taxon>
        <taxon>Plagiorchiida</taxon>
        <taxon>Echinostomata</taxon>
        <taxon>Echinostomatoidea</taxon>
        <taxon>Fasciolidae</taxon>
        <taxon>Fasciola</taxon>
    </lineage>
</organism>
<keyword evidence="1" id="KW-1133">Transmembrane helix</keyword>
<comment type="caution">
    <text evidence="2">The sequence shown here is derived from an EMBL/GenBank/DDBJ whole genome shotgun (WGS) entry which is preliminary data.</text>
</comment>
<keyword evidence="1" id="KW-0812">Transmembrane</keyword>
<dbReference type="AlphaFoldDB" id="A0A4E0RK25"/>
<evidence type="ECO:0000256" key="1">
    <source>
        <dbReference type="SAM" id="Phobius"/>
    </source>
</evidence>
<evidence type="ECO:0000313" key="3">
    <source>
        <dbReference type="Proteomes" id="UP000230066"/>
    </source>
</evidence>
<keyword evidence="1" id="KW-0472">Membrane</keyword>
<proteinExistence type="predicted"/>
<reference evidence="2" key="1">
    <citation type="submission" date="2019-03" db="EMBL/GenBank/DDBJ databases">
        <title>Improved annotation for the trematode Fasciola hepatica.</title>
        <authorList>
            <person name="Choi Y.-J."/>
            <person name="Martin J."/>
            <person name="Mitreva M."/>
        </authorList>
    </citation>
    <scope>NUCLEOTIDE SEQUENCE [LARGE SCALE GENOMIC DNA]</scope>
</reference>
<feature type="transmembrane region" description="Helical" evidence="1">
    <location>
        <begin position="20"/>
        <end position="41"/>
    </location>
</feature>
<protein>
    <submittedName>
        <fullName evidence="2">Uncharacterized protein</fullName>
    </submittedName>
</protein>
<evidence type="ECO:0000313" key="2">
    <source>
        <dbReference type="EMBL" id="THD26921.1"/>
    </source>
</evidence>
<dbReference type="EMBL" id="JXXN02000587">
    <property type="protein sequence ID" value="THD26921.1"/>
    <property type="molecule type" value="Genomic_DNA"/>
</dbReference>
<gene>
    <name evidence="2" type="ORF">D915_002300</name>
</gene>
<feature type="non-terminal residue" evidence="2">
    <location>
        <position position="1"/>
    </location>
</feature>